<feature type="compositionally biased region" description="Low complexity" evidence="1">
    <location>
        <begin position="473"/>
        <end position="491"/>
    </location>
</feature>
<feature type="compositionally biased region" description="Polar residues" evidence="1">
    <location>
        <begin position="31"/>
        <end position="41"/>
    </location>
</feature>
<keyword evidence="3" id="KW-1185">Reference proteome</keyword>
<dbReference type="Proteomes" id="UP001151516">
    <property type="component" value="Unassembled WGS sequence"/>
</dbReference>
<feature type="compositionally biased region" description="Low complexity" evidence="1">
    <location>
        <begin position="589"/>
        <end position="601"/>
    </location>
</feature>
<feature type="region of interest" description="Disordered" evidence="1">
    <location>
        <begin position="1649"/>
        <end position="1677"/>
    </location>
</feature>
<feature type="region of interest" description="Disordered" evidence="1">
    <location>
        <begin position="981"/>
        <end position="1005"/>
    </location>
</feature>
<feature type="compositionally biased region" description="Low complexity" evidence="1">
    <location>
        <begin position="1551"/>
        <end position="1564"/>
    </location>
</feature>
<feature type="compositionally biased region" description="Polar residues" evidence="1">
    <location>
        <begin position="181"/>
        <end position="194"/>
    </location>
</feature>
<feature type="compositionally biased region" description="Low complexity" evidence="1">
    <location>
        <begin position="664"/>
        <end position="675"/>
    </location>
</feature>
<feature type="compositionally biased region" description="Low complexity" evidence="1">
    <location>
        <begin position="771"/>
        <end position="785"/>
    </location>
</feature>
<feature type="compositionally biased region" description="Polar residues" evidence="1">
    <location>
        <begin position="1567"/>
        <end position="1581"/>
    </location>
</feature>
<protein>
    <submittedName>
        <fullName evidence="2">Uncharacterized protein</fullName>
    </submittedName>
</protein>
<gene>
    <name evidence="2" type="ORF">IWW39_004050</name>
</gene>
<feature type="region of interest" description="Disordered" evidence="1">
    <location>
        <begin position="1742"/>
        <end position="1788"/>
    </location>
</feature>
<feature type="compositionally biased region" description="Basic and acidic residues" evidence="1">
    <location>
        <begin position="1756"/>
        <end position="1770"/>
    </location>
</feature>
<feature type="region of interest" description="Disordered" evidence="1">
    <location>
        <begin position="243"/>
        <end position="266"/>
    </location>
</feature>
<feature type="region of interest" description="Disordered" evidence="1">
    <location>
        <begin position="541"/>
        <end position="609"/>
    </location>
</feature>
<feature type="compositionally biased region" description="Low complexity" evidence="1">
    <location>
        <begin position="990"/>
        <end position="1003"/>
    </location>
</feature>
<evidence type="ECO:0000256" key="1">
    <source>
        <dbReference type="SAM" id="MobiDB-lite"/>
    </source>
</evidence>
<proteinExistence type="predicted"/>
<sequence>MQPQPQLAVATGGLSARHVNRESFSGAAQLDASTHMSNSPHSPLHGSDPFQNRHLWISEEDLALEAQDAPAPHVTFQAVQIATSVPVGSGVLRGSSQGSQAAGGTRKLGNIARVISNISRKLHRMRSQRSASQPATLAEVRQSILDSARQNMIHVPNDPAHDFYRFFVNPADPVSDRESSTGDSPTISRHASSGRTRRQRPRPSALAASGEADMGGGGLPPVGPTSPVFSSESLDRLYESISRAPSETPIGSSASSHRRSASDGAALSSIRPFQTNQGHNGSVSELVLAKLESEFVDNVRVSTRLAMDLSAESSYGTFVRFHNSGELSGIFAADRAIKQPAPAMQQGPDSLESPPLPAPEADAGRYARNHDNIRRFVDEVRAVRQDSDQRKAEALGQQLVLDNNQALLDAALHIYERQQRLAAEAAPPIRSRRHRQRSQDPEPSRRAAIFGMFCVPTAGSASPPSTIGAQAEAADSARPRQQQQQLQRSQSFPRMASAQPGLDSIDEQRAERISYPLQVAEPPAAPRTRSGFLAAMLGKLSTASSTSHARRKSNASPEGASGETDDGSAWHMRARRTRRRRTMADAVEAASPDADSSQQAPTPNADGAEQAPALNVDLSVPAESLSDEICAGIAHNAQDATLSSSGRRMYSEVLQSLRDPPAAEPAKAPAAPTAPARRDTNGWRDSAITGFLTQTSAGASAKDRSTLPNVEALQPQPGLGIRLPPAQHVAGDEDGDDAHVLEPSPHKHVVRFEQKAAAPARTSSLAMDTITAATSRQAASSSRHTPQSMPQSRAMSSDDSLADMLASDASGYFRSYRMGDLAGLESYASTPLPTNPRLRRLEDEVLYGASRPTTGDSLDRSARTGAMLSSFDSPASDAGTGRTQILDFAEAADIRSPAIASATPLQRRPSARPEIRDVRGILWTDTNPTSTAAASTDLASVAVVADTPATLNSPERPATANASAQKLESEILAKCSTVPTPAPNLAGPHSTLPTTTTTSSQPSAAVPVDEAKLPLDDPALHNPLVLARLVHTSPDPRSLIYDAASQFGSMRSRPSFGSDPKPKPDSILNACSVPESILPEPSSSKPDPVVCAPILHAPALESSRQMSSKLDCEWPGTRTPDELSLHRRSRLFATDSDALAQVSVQATMSGESPAIAAKTLGQTPYTRAHAPFNGTNSSKRGERPISLQEYVEQQKVGVHHRTTPTGHEQLNFRVSLLERRLPEHNRKARSVSLPSPHSGLPALPTDILQPVISRSLQDRPIFISRPAAHQRTRSFYDSPHLVQTLLQPEWPIAASAQSQSQEQSLADEELAERALFSHLLGDGAALTSPDLKVARRQSGALPAPPLFDPDVDTGENGVPDSVLRAYLAGDLTAIERFFEHIMRITAPSSIYDGDISEDGDWTFGLEGPPPEVLAQREAARKDLANVSREVPDMVDASADASRVAAPDASLQLVPDANEPAPTSTAPVSQPDPQASTYVGASIAARAVVALSEMPAPSPAPEALVDNNDNKAVGNETPASNDAGGASRPVRRIAVARSQLARTKREGLHTHSSGPSSSSNSADLSGHNCKTNTSISLTNSQRPADDESRVQATEEPVSPWDDVDIAAAPSQTPNVDSVARLAMPSTRPTLAETKQPTAQYDKLAACISPGRARSRNHRHSESGARSSIIPSLEPPSDRHEERQMLMARLRVLETMIQKAAIEESRLQPPAVLRKSRLVEDVESIASIYSSSMEMDYERIYQELNSSQRPRADHRRKSADPEALRRSSESARHRGLATNQSSNLGSRHIPQGTARGEVLARLKQNSHARAMLPLRASMLGRAPIYRPDEQPAGASSGGVANASVLSEISEVAYSARSSGSIRIDIVDESSAPSLPATNASHIGRALVYQNSSRFRRTAKLLGS</sequence>
<accession>A0A9W8GI28</accession>
<feature type="region of interest" description="Disordered" evidence="1">
    <location>
        <begin position="1495"/>
        <end position="1613"/>
    </location>
</feature>
<name>A0A9W8GI28_9FUNG</name>
<feature type="region of interest" description="Disordered" evidence="1">
    <location>
        <begin position="657"/>
        <end position="749"/>
    </location>
</feature>
<dbReference type="OrthoDB" id="5597868at2759"/>
<feature type="region of interest" description="Disordered" evidence="1">
    <location>
        <begin position="31"/>
        <end position="51"/>
    </location>
</feature>
<feature type="region of interest" description="Disordered" evidence="1">
    <location>
        <begin position="422"/>
        <end position="444"/>
    </location>
</feature>
<feature type="compositionally biased region" description="Polar residues" evidence="1">
    <location>
        <begin position="459"/>
        <end position="468"/>
    </location>
</feature>
<evidence type="ECO:0000313" key="2">
    <source>
        <dbReference type="EMBL" id="KAJ2685804.1"/>
    </source>
</evidence>
<feature type="region of interest" description="Disordered" evidence="1">
    <location>
        <begin position="1453"/>
        <end position="1473"/>
    </location>
</feature>
<dbReference type="EMBL" id="JANBTX010000134">
    <property type="protein sequence ID" value="KAJ2685804.1"/>
    <property type="molecule type" value="Genomic_DNA"/>
</dbReference>
<feature type="region of interest" description="Disordered" evidence="1">
    <location>
        <begin position="459"/>
        <end position="501"/>
    </location>
</feature>
<comment type="caution">
    <text evidence="2">The sequence shown here is derived from an EMBL/GenBank/DDBJ whole genome shotgun (WGS) entry which is preliminary data.</text>
</comment>
<organism evidence="2 3">
    <name type="scientific">Coemansia spiralis</name>
    <dbReference type="NCBI Taxonomy" id="417178"/>
    <lineage>
        <taxon>Eukaryota</taxon>
        <taxon>Fungi</taxon>
        <taxon>Fungi incertae sedis</taxon>
        <taxon>Zoopagomycota</taxon>
        <taxon>Kickxellomycotina</taxon>
        <taxon>Kickxellomycetes</taxon>
        <taxon>Kickxellales</taxon>
        <taxon>Kickxellaceae</taxon>
        <taxon>Coemansia</taxon>
    </lineage>
</organism>
<feature type="region of interest" description="Disordered" evidence="1">
    <location>
        <begin position="173"/>
        <end position="230"/>
    </location>
</feature>
<feature type="region of interest" description="Disordered" evidence="1">
    <location>
        <begin position="771"/>
        <end position="800"/>
    </location>
</feature>
<reference evidence="2" key="1">
    <citation type="submission" date="2022-07" db="EMBL/GenBank/DDBJ databases">
        <title>Phylogenomic reconstructions and comparative analyses of Kickxellomycotina fungi.</title>
        <authorList>
            <person name="Reynolds N.K."/>
            <person name="Stajich J.E."/>
            <person name="Barry K."/>
            <person name="Grigoriev I.V."/>
            <person name="Crous P."/>
            <person name="Smith M.E."/>
        </authorList>
    </citation>
    <scope>NUCLEOTIDE SEQUENCE</scope>
    <source>
        <strain evidence="2">CBS 109367</strain>
    </source>
</reference>
<feature type="compositionally biased region" description="Basic residues" evidence="1">
    <location>
        <begin position="572"/>
        <end position="581"/>
    </location>
</feature>
<evidence type="ECO:0000313" key="3">
    <source>
        <dbReference type="Proteomes" id="UP001151516"/>
    </source>
</evidence>
<feature type="compositionally biased region" description="Polar residues" evidence="1">
    <location>
        <begin position="1460"/>
        <end position="1473"/>
    </location>
</feature>